<reference evidence="1" key="1">
    <citation type="journal article" date="2014" name="Front. Microbiol.">
        <title>High frequency of phylogenetically diverse reductive dehalogenase-homologous genes in deep subseafloor sedimentary metagenomes.</title>
        <authorList>
            <person name="Kawai M."/>
            <person name="Futagami T."/>
            <person name="Toyoda A."/>
            <person name="Takaki Y."/>
            <person name="Nishi S."/>
            <person name="Hori S."/>
            <person name="Arai W."/>
            <person name="Tsubouchi T."/>
            <person name="Morono Y."/>
            <person name="Uchiyama I."/>
            <person name="Ito T."/>
            <person name="Fujiyama A."/>
            <person name="Inagaki F."/>
            <person name="Takami H."/>
        </authorList>
    </citation>
    <scope>NUCLEOTIDE SEQUENCE</scope>
    <source>
        <strain evidence="1">Expedition CK06-06</strain>
    </source>
</reference>
<comment type="caution">
    <text evidence="1">The sequence shown here is derived from an EMBL/GenBank/DDBJ whole genome shotgun (WGS) entry which is preliminary data.</text>
</comment>
<proteinExistence type="predicted"/>
<name>X1DYG6_9ZZZZ</name>
<dbReference type="AlphaFoldDB" id="X1DYG6"/>
<feature type="non-terminal residue" evidence="1">
    <location>
        <position position="1"/>
    </location>
</feature>
<organism evidence="1">
    <name type="scientific">marine sediment metagenome</name>
    <dbReference type="NCBI Taxonomy" id="412755"/>
    <lineage>
        <taxon>unclassified sequences</taxon>
        <taxon>metagenomes</taxon>
        <taxon>ecological metagenomes</taxon>
    </lineage>
</organism>
<accession>X1DYG6</accession>
<dbReference type="EMBL" id="BARU01005046">
    <property type="protein sequence ID" value="GAH26046.1"/>
    <property type="molecule type" value="Genomic_DNA"/>
</dbReference>
<protein>
    <recommendedName>
        <fullName evidence="2">Preprotein translocase subunit YajC</fullName>
    </recommendedName>
</protein>
<sequence length="38" mass="4189">FKGRVIEEIDGETIIDTSSGLRLKIQSSLVDKVVKGEK</sequence>
<evidence type="ECO:0008006" key="2">
    <source>
        <dbReference type="Google" id="ProtNLM"/>
    </source>
</evidence>
<evidence type="ECO:0000313" key="1">
    <source>
        <dbReference type="EMBL" id="GAH26046.1"/>
    </source>
</evidence>
<gene>
    <name evidence="1" type="ORF">S03H2_09719</name>
</gene>